<gene>
    <name evidence="2" type="ORF">SAY87_007680</name>
</gene>
<evidence type="ECO:0000313" key="2">
    <source>
        <dbReference type="EMBL" id="KAK4766038.1"/>
    </source>
</evidence>
<proteinExistence type="predicted"/>
<keyword evidence="1" id="KW-1133">Transmembrane helix</keyword>
<accession>A0AAN7QFV2</accession>
<reference evidence="2 3" key="1">
    <citation type="journal article" date="2023" name="Hortic Res">
        <title>Pangenome of water caltrop reveals structural variations and asymmetric subgenome divergence after allopolyploidization.</title>
        <authorList>
            <person name="Zhang X."/>
            <person name="Chen Y."/>
            <person name="Wang L."/>
            <person name="Yuan Y."/>
            <person name="Fang M."/>
            <person name="Shi L."/>
            <person name="Lu R."/>
            <person name="Comes H.P."/>
            <person name="Ma Y."/>
            <person name="Chen Y."/>
            <person name="Huang G."/>
            <person name="Zhou Y."/>
            <person name="Zheng Z."/>
            <person name="Qiu Y."/>
        </authorList>
    </citation>
    <scope>NUCLEOTIDE SEQUENCE [LARGE SCALE GENOMIC DNA]</scope>
    <source>
        <tissue evidence="2">Roots</tissue>
    </source>
</reference>
<dbReference type="AlphaFoldDB" id="A0AAN7QFV2"/>
<evidence type="ECO:0000256" key="1">
    <source>
        <dbReference type="SAM" id="Phobius"/>
    </source>
</evidence>
<name>A0AAN7QFV2_9MYRT</name>
<feature type="transmembrane region" description="Helical" evidence="1">
    <location>
        <begin position="122"/>
        <end position="141"/>
    </location>
</feature>
<evidence type="ECO:0000313" key="3">
    <source>
        <dbReference type="Proteomes" id="UP001345219"/>
    </source>
</evidence>
<organism evidence="2 3">
    <name type="scientific">Trapa incisa</name>
    <dbReference type="NCBI Taxonomy" id="236973"/>
    <lineage>
        <taxon>Eukaryota</taxon>
        <taxon>Viridiplantae</taxon>
        <taxon>Streptophyta</taxon>
        <taxon>Embryophyta</taxon>
        <taxon>Tracheophyta</taxon>
        <taxon>Spermatophyta</taxon>
        <taxon>Magnoliopsida</taxon>
        <taxon>eudicotyledons</taxon>
        <taxon>Gunneridae</taxon>
        <taxon>Pentapetalae</taxon>
        <taxon>rosids</taxon>
        <taxon>malvids</taxon>
        <taxon>Myrtales</taxon>
        <taxon>Lythraceae</taxon>
        <taxon>Trapa</taxon>
    </lineage>
</organism>
<sequence length="144" mass="16063">MREKLGAKRPAIQTHKWNERTYSTLKLLFPPSNLSNTFLLGTMERSKVAVTLVLYYVSLAFLRCEAEGQGDGRYPLNQLHCLLEYRTALTSINTIVTNIIIIMTATITNITVITIATTNITIITTNTITITIIIIIALLPIPSK</sequence>
<dbReference type="Proteomes" id="UP001345219">
    <property type="component" value="Chromosome 7"/>
</dbReference>
<dbReference type="EMBL" id="JAXIOK010000007">
    <property type="protein sequence ID" value="KAK4766038.1"/>
    <property type="molecule type" value="Genomic_DNA"/>
</dbReference>
<comment type="caution">
    <text evidence="2">The sequence shown here is derived from an EMBL/GenBank/DDBJ whole genome shotgun (WGS) entry which is preliminary data.</text>
</comment>
<keyword evidence="1" id="KW-0472">Membrane</keyword>
<keyword evidence="1" id="KW-0812">Transmembrane</keyword>
<feature type="transmembrane region" description="Helical" evidence="1">
    <location>
        <begin position="95"/>
        <end position="116"/>
    </location>
</feature>
<protein>
    <submittedName>
        <fullName evidence="2">Uncharacterized protein</fullName>
    </submittedName>
</protein>
<keyword evidence="3" id="KW-1185">Reference proteome</keyword>